<evidence type="ECO:0000313" key="2">
    <source>
        <dbReference type="Proteomes" id="UP001229409"/>
    </source>
</evidence>
<gene>
    <name evidence="1" type="ORF">QDS18_16505</name>
</gene>
<dbReference type="AlphaFoldDB" id="A0AAP4EAE5"/>
<dbReference type="EMBL" id="JARVWT010000006">
    <property type="protein sequence ID" value="MDH2332462.1"/>
    <property type="molecule type" value="Genomic_DNA"/>
</dbReference>
<dbReference type="Proteomes" id="UP001229409">
    <property type="component" value="Unassembled WGS sequence"/>
</dbReference>
<dbReference type="RefSeq" id="WP_279834825.1">
    <property type="nucleotide sequence ID" value="NZ_JARVWT010000006.1"/>
</dbReference>
<reference evidence="1" key="1">
    <citation type="submission" date="2023-04" db="EMBL/GenBank/DDBJ databases">
        <title>Uncovering the Secrets of Slow-Growing Bacteria in Tropical Savanna Soil through Cultivation and Genomic Analysis.</title>
        <authorList>
            <person name="Goncalves O.S."/>
            <person name="Santana M.F."/>
        </authorList>
    </citation>
    <scope>NUCLEOTIDE SEQUENCE</scope>
    <source>
        <strain evidence="1">ANTI</strain>
    </source>
</reference>
<proteinExistence type="predicted"/>
<name>A0AAP4EAE5_PAEPO</name>
<sequence>MATEAHIRLKIADAIASAEANPDFGGEEICRHAVDVVRFYFGVTCVYQHCGGFDSSGYSIDCYAIAYVTERGRIGIYDYQYESY</sequence>
<accession>A0AAP4EAE5</accession>
<evidence type="ECO:0000313" key="1">
    <source>
        <dbReference type="EMBL" id="MDH2332462.1"/>
    </source>
</evidence>
<comment type="caution">
    <text evidence="1">The sequence shown here is derived from an EMBL/GenBank/DDBJ whole genome shotgun (WGS) entry which is preliminary data.</text>
</comment>
<protein>
    <submittedName>
        <fullName evidence="1">Uncharacterized protein</fullName>
    </submittedName>
</protein>
<organism evidence="1 2">
    <name type="scientific">Paenibacillus polymyxa</name>
    <name type="common">Bacillus polymyxa</name>
    <dbReference type="NCBI Taxonomy" id="1406"/>
    <lineage>
        <taxon>Bacteria</taxon>
        <taxon>Bacillati</taxon>
        <taxon>Bacillota</taxon>
        <taxon>Bacilli</taxon>
        <taxon>Bacillales</taxon>
        <taxon>Paenibacillaceae</taxon>
        <taxon>Paenibacillus</taxon>
    </lineage>
</organism>